<dbReference type="RefSeq" id="WP_377904567.1">
    <property type="nucleotide sequence ID" value="NZ_JBHRZS010000006.1"/>
</dbReference>
<keyword evidence="2" id="KW-1133">Transmembrane helix</keyword>
<dbReference type="Pfam" id="PF19578">
    <property type="entry name" value="DUF6090"/>
    <property type="match status" value="1"/>
</dbReference>
<keyword evidence="1" id="KW-0175">Coiled coil</keyword>
<proteinExistence type="predicted"/>
<dbReference type="InterPro" id="IPR045749">
    <property type="entry name" value="DUF6090"/>
</dbReference>
<evidence type="ECO:0000256" key="2">
    <source>
        <dbReference type="SAM" id="Phobius"/>
    </source>
</evidence>
<keyword evidence="2" id="KW-0812">Transmembrane</keyword>
<keyword evidence="4" id="KW-1185">Reference proteome</keyword>
<evidence type="ECO:0000313" key="3">
    <source>
        <dbReference type="EMBL" id="MFC3879802.1"/>
    </source>
</evidence>
<dbReference type="Proteomes" id="UP001595805">
    <property type="component" value="Unassembled WGS sequence"/>
</dbReference>
<evidence type="ECO:0000313" key="4">
    <source>
        <dbReference type="Proteomes" id="UP001595805"/>
    </source>
</evidence>
<sequence>MKRLLSTLKVKWPEYILEILVITLGILGAYALEDWSSDRKLKETEIKILKEIKANLELDLIDLNANREGHVENLNGLDSLKRAKEFQLSKERVGRIIFNGFRDYIYTPQQSAIQTLTSKGVDLISDDSLRIDILRLYDFYTTSLVKVEEQYQPSQFTGDYVYLQNQYFIRMDISPNASIVEPIFSGYDWLKNQDVTIRIDRTITQRRWMMAQYDLCIRLVQETIDHIDQKLAVL</sequence>
<comment type="caution">
    <text evidence="3">The sequence shown here is derived from an EMBL/GenBank/DDBJ whole genome shotgun (WGS) entry which is preliminary data.</text>
</comment>
<organism evidence="3 4">
    <name type="scientific">Algoriphagus namhaensis</name>
    <dbReference type="NCBI Taxonomy" id="915353"/>
    <lineage>
        <taxon>Bacteria</taxon>
        <taxon>Pseudomonadati</taxon>
        <taxon>Bacteroidota</taxon>
        <taxon>Cytophagia</taxon>
        <taxon>Cytophagales</taxon>
        <taxon>Cyclobacteriaceae</taxon>
        <taxon>Algoriphagus</taxon>
    </lineage>
</organism>
<gene>
    <name evidence="3" type="ORF">ACFOSV_06425</name>
</gene>
<reference evidence="4" key="1">
    <citation type="journal article" date="2019" name="Int. J. Syst. Evol. Microbiol.">
        <title>The Global Catalogue of Microorganisms (GCM) 10K type strain sequencing project: providing services to taxonomists for standard genome sequencing and annotation.</title>
        <authorList>
            <consortium name="The Broad Institute Genomics Platform"/>
            <consortium name="The Broad Institute Genome Sequencing Center for Infectious Disease"/>
            <person name="Wu L."/>
            <person name="Ma J."/>
        </authorList>
    </citation>
    <scope>NUCLEOTIDE SEQUENCE [LARGE SCALE GENOMIC DNA]</scope>
    <source>
        <strain evidence="4">CCUG 60523</strain>
    </source>
</reference>
<feature type="transmembrane region" description="Helical" evidence="2">
    <location>
        <begin position="12"/>
        <end position="32"/>
    </location>
</feature>
<keyword evidence="2" id="KW-0472">Membrane</keyword>
<protein>
    <submittedName>
        <fullName evidence="3">DUF6090 family protein</fullName>
    </submittedName>
</protein>
<dbReference type="EMBL" id="JBHRZS010000006">
    <property type="protein sequence ID" value="MFC3879802.1"/>
    <property type="molecule type" value="Genomic_DNA"/>
</dbReference>
<name>A0ABV8AQ83_9BACT</name>
<evidence type="ECO:0000256" key="1">
    <source>
        <dbReference type="SAM" id="Coils"/>
    </source>
</evidence>
<accession>A0ABV8AQ83</accession>
<feature type="coiled-coil region" evidence="1">
    <location>
        <begin position="39"/>
        <end position="66"/>
    </location>
</feature>